<evidence type="ECO:0000313" key="2">
    <source>
        <dbReference type="Proteomes" id="UP000000753"/>
    </source>
</evidence>
<reference evidence="1 2" key="1">
    <citation type="journal article" date="2008" name="PLoS ONE">
        <title>Environmental adaptation: genomic analysis of the piezotolerant and psychrotolerant deep-sea iron reducing bacterium Shewanella piezotolerans WP3.</title>
        <authorList>
            <person name="Wang F."/>
            <person name="Wang J."/>
            <person name="Jian H."/>
            <person name="Zhang B."/>
            <person name="Li S."/>
            <person name="Wang F."/>
            <person name="Zeng X."/>
            <person name="Gao L."/>
            <person name="Bartlett D.H."/>
            <person name="Yu J."/>
            <person name="Hu S."/>
            <person name="Xiao X."/>
        </authorList>
    </citation>
    <scope>NUCLEOTIDE SEQUENCE [LARGE SCALE GENOMIC DNA]</scope>
    <source>
        <strain evidence="2">WP3 / JCM 13877</strain>
    </source>
</reference>
<dbReference type="EMBL" id="CP000472">
    <property type="protein sequence ID" value="ACJ31166.1"/>
    <property type="molecule type" value="Genomic_DNA"/>
</dbReference>
<name>B8CUH5_SHEPW</name>
<dbReference type="HOGENOM" id="CLU_3205225_0_0_6"/>
<accession>B8CUH5</accession>
<dbReference type="Proteomes" id="UP000000753">
    <property type="component" value="Chromosome"/>
</dbReference>
<keyword evidence="2" id="KW-1185">Reference proteome</keyword>
<protein>
    <submittedName>
        <fullName evidence="1">Uncharacterized protein</fullName>
    </submittedName>
</protein>
<proteinExistence type="predicted"/>
<gene>
    <name evidence="1" type="ordered locus">swp_4523</name>
</gene>
<dbReference type="AlphaFoldDB" id="B8CUH5"/>
<evidence type="ECO:0000313" key="1">
    <source>
        <dbReference type="EMBL" id="ACJ31166.1"/>
    </source>
</evidence>
<dbReference type="KEGG" id="swp:swp_4523"/>
<sequence>MLLIMKSSQKSWRGVAVYFVQKQGDLAIAPPELWIEGLLGSLLIS</sequence>
<organism evidence="1 2">
    <name type="scientific">Shewanella piezotolerans (strain WP3 / JCM 13877)</name>
    <dbReference type="NCBI Taxonomy" id="225849"/>
    <lineage>
        <taxon>Bacteria</taxon>
        <taxon>Pseudomonadati</taxon>
        <taxon>Pseudomonadota</taxon>
        <taxon>Gammaproteobacteria</taxon>
        <taxon>Alteromonadales</taxon>
        <taxon>Shewanellaceae</taxon>
        <taxon>Shewanella</taxon>
    </lineage>
</organism>